<evidence type="ECO:0000313" key="2">
    <source>
        <dbReference type="EMBL" id="WND02872.1"/>
    </source>
</evidence>
<evidence type="ECO:0000256" key="1">
    <source>
        <dbReference type="SAM" id="MobiDB-lite"/>
    </source>
</evidence>
<keyword evidence="3" id="KW-1185">Reference proteome</keyword>
<feature type="compositionally biased region" description="Polar residues" evidence="1">
    <location>
        <begin position="51"/>
        <end position="64"/>
    </location>
</feature>
<feature type="compositionally biased region" description="Basic and acidic residues" evidence="1">
    <location>
        <begin position="33"/>
        <end position="48"/>
    </location>
</feature>
<dbReference type="Proteomes" id="UP001268683">
    <property type="component" value="Chromosome"/>
</dbReference>
<dbReference type="RefSeq" id="WP_310798711.1">
    <property type="nucleotide sequence ID" value="NZ_CP123872.1"/>
</dbReference>
<name>A0AA52H9T5_9PROT</name>
<dbReference type="EMBL" id="CP123872">
    <property type="protein sequence ID" value="WND02872.1"/>
    <property type="molecule type" value="Genomic_DNA"/>
</dbReference>
<dbReference type="KEGG" id="tmk:QGN29_00660"/>
<organism evidence="2 3">
    <name type="scientific">Temperatibacter marinus</name>
    <dbReference type="NCBI Taxonomy" id="1456591"/>
    <lineage>
        <taxon>Bacteria</taxon>
        <taxon>Pseudomonadati</taxon>
        <taxon>Pseudomonadota</taxon>
        <taxon>Alphaproteobacteria</taxon>
        <taxon>Kordiimonadales</taxon>
        <taxon>Temperatibacteraceae</taxon>
        <taxon>Temperatibacter</taxon>
    </lineage>
</organism>
<accession>A0AA52H9T5</accession>
<gene>
    <name evidence="2" type="ORF">QGN29_00660</name>
</gene>
<evidence type="ECO:0000313" key="3">
    <source>
        <dbReference type="Proteomes" id="UP001268683"/>
    </source>
</evidence>
<dbReference type="AlphaFoldDB" id="A0AA52H9T5"/>
<proteinExistence type="predicted"/>
<feature type="region of interest" description="Disordered" evidence="1">
    <location>
        <begin position="1"/>
        <end position="85"/>
    </location>
</feature>
<sequence>MTTSGLVIKPLSPAESAKSRSLSGPARNAVSRSEAKTASEAENSDFKAESFVTQFMREQQQKQGAASPFNDPSKGRASPGSGMLSSDVMFALQEATQKVEATIRLSGSSSEANDFVTANGQAPSALSAYSRAKESVDRVRTINATFAAAQEASQSQMTAQQLGQQAGQSQSALTFTQKVTQAIPDQLSQALAGTPAPQLA</sequence>
<protein>
    <submittedName>
        <fullName evidence="2">Uncharacterized protein</fullName>
    </submittedName>
</protein>
<reference evidence="2" key="1">
    <citation type="submission" date="2023-04" db="EMBL/GenBank/DDBJ databases">
        <title>Complete genome sequence of Temperatibacter marinus.</title>
        <authorList>
            <person name="Rong J.-C."/>
            <person name="Yi M.-L."/>
            <person name="Zhao Q."/>
        </authorList>
    </citation>
    <scope>NUCLEOTIDE SEQUENCE</scope>
    <source>
        <strain evidence="2">NBRC 110045</strain>
    </source>
</reference>